<dbReference type="EMBL" id="SNRY01000193">
    <property type="protein sequence ID" value="KAA6344950.1"/>
    <property type="molecule type" value="Genomic_DNA"/>
</dbReference>
<dbReference type="InterPro" id="IPR051043">
    <property type="entry name" value="Sulfatase_Mod_Factor_Kinase"/>
</dbReference>
<protein>
    <submittedName>
        <fullName evidence="2">Serine/threonine-protein kinase pkn1</fullName>
        <ecNumber evidence="2">2.7.11.1</ecNumber>
    </submittedName>
</protein>
<proteinExistence type="predicted"/>
<dbReference type="GO" id="GO:0004674">
    <property type="term" value="F:protein serine/threonine kinase activity"/>
    <property type="evidence" value="ECO:0007669"/>
    <property type="project" value="UniProtKB-EC"/>
</dbReference>
<dbReference type="Gene3D" id="3.90.1580.10">
    <property type="entry name" value="paralog of FGE (formylglycine-generating enzyme)"/>
    <property type="match status" value="1"/>
</dbReference>
<dbReference type="InterPro" id="IPR005532">
    <property type="entry name" value="SUMF_dom"/>
</dbReference>
<organism evidence="2">
    <name type="scientific">termite gut metagenome</name>
    <dbReference type="NCBI Taxonomy" id="433724"/>
    <lineage>
        <taxon>unclassified sequences</taxon>
        <taxon>metagenomes</taxon>
        <taxon>organismal metagenomes</taxon>
    </lineage>
</organism>
<dbReference type="GO" id="GO:0120147">
    <property type="term" value="F:formylglycine-generating oxidase activity"/>
    <property type="evidence" value="ECO:0007669"/>
    <property type="project" value="TreeGrafter"/>
</dbReference>
<dbReference type="PANTHER" id="PTHR23150:SF19">
    <property type="entry name" value="FORMYLGLYCINE-GENERATING ENZYME"/>
    <property type="match status" value="1"/>
</dbReference>
<dbReference type="InterPro" id="IPR025049">
    <property type="entry name" value="Mfa-like_1"/>
</dbReference>
<dbReference type="InterPro" id="IPR042095">
    <property type="entry name" value="SUMF_sf"/>
</dbReference>
<dbReference type="CDD" id="cd13120">
    <property type="entry name" value="BF2867_like_N"/>
    <property type="match status" value="1"/>
</dbReference>
<dbReference type="Gene3D" id="2.60.40.2630">
    <property type="match status" value="1"/>
</dbReference>
<dbReference type="Gene3D" id="2.60.40.2620">
    <property type="entry name" value="Fimbrillin-like"/>
    <property type="match status" value="1"/>
</dbReference>
<dbReference type="InterPro" id="IPR042278">
    <property type="entry name" value="Mfa-like_1_N"/>
</dbReference>
<keyword evidence="2" id="KW-0808">Transferase</keyword>
<dbReference type="CDD" id="cd13121">
    <property type="entry name" value="BF2867_like_C"/>
    <property type="match status" value="1"/>
</dbReference>
<gene>
    <name evidence="2" type="ORF">EZS27_007459</name>
</gene>
<dbReference type="Pfam" id="PF13149">
    <property type="entry name" value="Mfa_like_1"/>
    <property type="match status" value="1"/>
</dbReference>
<sequence length="596" mass="67517">MILIRILGGWLIGAILLIGCSSEDGQGIFGDNLVRFNSQLTNVSSVSRSSDVLGPTVLTKENWISGDTIGIYMKYNDDKPFSEENIIKNNHKYLSTESNVSTSIFVPATKEDEIYYPDLSVDFISYYPYKNTIEKEYLYPIDIGEQDDPSEVDLLYATNSDVRLSEKGNVSLFFKHQLSKLVLNLKPDLAIQELIDDWPTLRVMANGFYTKAKFSLINKEISNRSEIKNILAAKTSDGMRIELIVIPQTVGRNMYLVFGLAGNNGKLQWNIPEGRVFEAGKQYEYTVSIKMTWVEVFEGEILPWGVESKFDNIVWRKSSDTQYGLTKITGGEYYIGSPEGVGERNEYPRHKVDVGGFWISSYEITNKQYAEFLNKISSDGSIIEEELININDNNSKIKIVNDKWVVDPLWDDYPVVNVSWHGARKFAQWLGGDLPTEAEWETACREAENREAKNNDGLFSFQKGNEVVNYDDFVNYGKTSFNGIVPVNNLKSNALKLYNMHGNVYEWCLDAVGRNTIGSPAPYDYRIVASETKYHPIRGGSWKTTLDKCRSAARSCYLPEYTADDIGFRVVFPISSVASLKFEELEKFLNISSPLP</sequence>
<evidence type="ECO:0000313" key="2">
    <source>
        <dbReference type="EMBL" id="KAA6344950.1"/>
    </source>
</evidence>
<comment type="caution">
    <text evidence="2">The sequence shown here is derived from an EMBL/GenBank/DDBJ whole genome shotgun (WGS) entry which is preliminary data.</text>
</comment>
<name>A0A5J4SI71_9ZZZZ</name>
<reference evidence="2" key="1">
    <citation type="submission" date="2019-03" db="EMBL/GenBank/DDBJ databases">
        <title>Single cell metagenomics reveals metabolic interactions within the superorganism composed of flagellate Streblomastix strix and complex community of Bacteroidetes bacteria on its surface.</title>
        <authorList>
            <person name="Treitli S.C."/>
            <person name="Kolisko M."/>
            <person name="Husnik F."/>
            <person name="Keeling P."/>
            <person name="Hampl V."/>
        </authorList>
    </citation>
    <scope>NUCLEOTIDE SEQUENCE</scope>
    <source>
        <strain evidence="2">STM</strain>
    </source>
</reference>
<evidence type="ECO:0000259" key="1">
    <source>
        <dbReference type="Pfam" id="PF03781"/>
    </source>
</evidence>
<dbReference type="SUPFAM" id="SSF56436">
    <property type="entry name" value="C-type lectin-like"/>
    <property type="match status" value="1"/>
</dbReference>
<dbReference type="EC" id="2.7.11.1" evidence="2"/>
<dbReference type="PANTHER" id="PTHR23150">
    <property type="entry name" value="SULFATASE MODIFYING FACTOR 1, 2"/>
    <property type="match status" value="1"/>
</dbReference>
<keyword evidence="2" id="KW-0418">Kinase</keyword>
<dbReference type="AlphaFoldDB" id="A0A5J4SI71"/>
<dbReference type="PROSITE" id="PS51257">
    <property type="entry name" value="PROKAR_LIPOPROTEIN"/>
    <property type="match status" value="1"/>
</dbReference>
<dbReference type="InterPro" id="IPR016187">
    <property type="entry name" value="CTDL_fold"/>
</dbReference>
<dbReference type="Pfam" id="PF03781">
    <property type="entry name" value="FGE-sulfatase"/>
    <property type="match status" value="1"/>
</dbReference>
<accession>A0A5J4SI71</accession>
<feature type="domain" description="Sulfatase-modifying factor enzyme-like" evidence="1">
    <location>
        <begin position="327"/>
        <end position="571"/>
    </location>
</feature>